<dbReference type="InterPro" id="IPR000210">
    <property type="entry name" value="BTB/POZ_dom"/>
</dbReference>
<dbReference type="FunFam" id="3.30.710.10:FF:000159">
    <property type="entry name" value="Speckle-type POZ protein B"/>
    <property type="match status" value="1"/>
</dbReference>
<evidence type="ECO:0000313" key="3">
    <source>
        <dbReference type="Proteomes" id="UP000827092"/>
    </source>
</evidence>
<dbReference type="PANTHER" id="PTHR24413">
    <property type="entry name" value="SPECKLE-TYPE POZ PROTEIN"/>
    <property type="match status" value="1"/>
</dbReference>
<dbReference type="Gene3D" id="1.25.40.420">
    <property type="match status" value="1"/>
</dbReference>
<proteinExistence type="predicted"/>
<organism evidence="2 3">
    <name type="scientific">Oedothorax gibbosus</name>
    <dbReference type="NCBI Taxonomy" id="931172"/>
    <lineage>
        <taxon>Eukaryota</taxon>
        <taxon>Metazoa</taxon>
        <taxon>Ecdysozoa</taxon>
        <taxon>Arthropoda</taxon>
        <taxon>Chelicerata</taxon>
        <taxon>Arachnida</taxon>
        <taxon>Araneae</taxon>
        <taxon>Araneomorphae</taxon>
        <taxon>Entelegynae</taxon>
        <taxon>Araneoidea</taxon>
        <taxon>Linyphiidae</taxon>
        <taxon>Erigoninae</taxon>
        <taxon>Oedothorax</taxon>
    </lineage>
</organism>
<feature type="domain" description="BTB" evidence="1">
    <location>
        <begin position="181"/>
        <end position="244"/>
    </location>
</feature>
<protein>
    <recommendedName>
        <fullName evidence="1">BTB domain-containing protein</fullName>
    </recommendedName>
</protein>
<dbReference type="InterPro" id="IPR011333">
    <property type="entry name" value="SKP1/BTB/POZ_sf"/>
</dbReference>
<reference evidence="2 3" key="1">
    <citation type="journal article" date="2022" name="Nat. Ecol. Evol.">
        <title>A masculinizing supergene underlies an exaggerated male reproductive morph in a spider.</title>
        <authorList>
            <person name="Hendrickx F."/>
            <person name="De Corte Z."/>
            <person name="Sonet G."/>
            <person name="Van Belleghem S.M."/>
            <person name="Kostlbacher S."/>
            <person name="Vangestel C."/>
        </authorList>
    </citation>
    <scope>NUCLEOTIDE SEQUENCE [LARGE SCALE GENOMIC DNA]</scope>
    <source>
        <strain evidence="2">W744_W776</strain>
    </source>
</reference>
<dbReference type="Pfam" id="PF00651">
    <property type="entry name" value="BTB"/>
    <property type="match status" value="1"/>
</dbReference>
<comment type="caution">
    <text evidence="2">The sequence shown here is derived from an EMBL/GenBank/DDBJ whole genome shotgun (WGS) entry which is preliminary data.</text>
</comment>
<dbReference type="PROSITE" id="PS50097">
    <property type="entry name" value="BTB"/>
    <property type="match status" value="1"/>
</dbReference>
<evidence type="ECO:0000259" key="1">
    <source>
        <dbReference type="PROSITE" id="PS50097"/>
    </source>
</evidence>
<dbReference type="Proteomes" id="UP000827092">
    <property type="component" value="Unassembled WGS sequence"/>
</dbReference>
<dbReference type="EMBL" id="JAFNEN010000106">
    <property type="protein sequence ID" value="KAG8194247.1"/>
    <property type="molecule type" value="Genomic_DNA"/>
</dbReference>
<accession>A0AAV6VC64</accession>
<dbReference type="Gene3D" id="3.30.710.10">
    <property type="entry name" value="Potassium Channel Kv1.1, Chain A"/>
    <property type="match status" value="1"/>
</dbReference>
<dbReference type="SMART" id="SM00225">
    <property type="entry name" value="BTB"/>
    <property type="match status" value="1"/>
</dbReference>
<keyword evidence="3" id="KW-1185">Reference proteome</keyword>
<dbReference type="AlphaFoldDB" id="A0AAV6VC64"/>
<dbReference type="SUPFAM" id="SSF54695">
    <property type="entry name" value="POZ domain"/>
    <property type="match status" value="1"/>
</dbReference>
<evidence type="ECO:0000313" key="2">
    <source>
        <dbReference type="EMBL" id="KAG8194247.1"/>
    </source>
</evidence>
<gene>
    <name evidence="2" type="ORF">JTE90_024577</name>
</gene>
<name>A0AAV6VC64_9ARAC</name>
<dbReference type="CDD" id="cd14733">
    <property type="entry name" value="BACK"/>
    <property type="match status" value="1"/>
</dbReference>
<sequence length="343" mass="38964">MALIPINWNFYINYSSPGTSSKGNIITNHKRELYDYPAFKDLGTVLGTKYFLKLQFKSNSNIINNCSQVLSVDLERFCDLRSLSIHGSISIYERVAYKRMAFKAFKHSFKDGEKVFTFEIISNGEIDSKVSLHGHICVDPSDTNLTTDQKFIESCPVPEIHWSFSQISNDLGYLLEENPFSDITMKCGDVNVSAHRNILASRSPVFKAMLEKPMKENLTGEIKIDDMQPDTVKGMLNYIYCGKVRDFSEGTACDLLYAADKYQLLELKEMCVSYLKAKISNSNVFRILDVAVLHDDHLKTTVIEYIGENFTVIEKSKGWAQFKKENPSLALDVLTKIVKFGKC</sequence>